<evidence type="ECO:0008006" key="4">
    <source>
        <dbReference type="Google" id="ProtNLM"/>
    </source>
</evidence>
<name>A0ABW8PPJ5_9FLAO</name>
<organism evidence="2 3">
    <name type="scientific">Flavobacterium davisii</name>
    <dbReference type="NCBI Taxonomy" id="2906077"/>
    <lineage>
        <taxon>Bacteria</taxon>
        <taxon>Pseudomonadati</taxon>
        <taxon>Bacteroidota</taxon>
        <taxon>Flavobacteriia</taxon>
        <taxon>Flavobacteriales</taxon>
        <taxon>Flavobacteriaceae</taxon>
        <taxon>Flavobacterium</taxon>
    </lineage>
</organism>
<keyword evidence="3" id="KW-1185">Reference proteome</keyword>
<evidence type="ECO:0000313" key="3">
    <source>
        <dbReference type="Proteomes" id="UP001621813"/>
    </source>
</evidence>
<evidence type="ECO:0000313" key="2">
    <source>
        <dbReference type="EMBL" id="MFK7049892.1"/>
    </source>
</evidence>
<dbReference type="Proteomes" id="UP001621813">
    <property type="component" value="Unassembled WGS sequence"/>
</dbReference>
<comment type="caution">
    <text evidence="2">The sequence shown here is derived from an EMBL/GenBank/DDBJ whole genome shotgun (WGS) entry which is preliminary data.</text>
</comment>
<reference evidence="2 3" key="1">
    <citation type="submission" date="2024-02" db="EMBL/GenBank/DDBJ databases">
        <title>Comparative Genomic Analysis of Flavobacterium Species Causing Columnaris Disease of Freshwater Fish in Thailand: Insights into Virulence and Resistance Mechanisms.</title>
        <authorList>
            <person name="Nguyen D."/>
            <person name="Chokmangmeepisarn P."/>
            <person name="Khianchaikhan K."/>
            <person name="Morishita M."/>
            <person name="Bunnoy A."/>
            <person name="Rodkhum C."/>
        </authorList>
    </citation>
    <scope>NUCLEOTIDE SEQUENCE [LARGE SCALE GENOMIC DNA]</scope>
    <source>
        <strain evidence="2 3">KCRT2007</strain>
    </source>
</reference>
<evidence type="ECO:0000256" key="1">
    <source>
        <dbReference type="SAM" id="MobiDB-lite"/>
    </source>
</evidence>
<dbReference type="RefSeq" id="WP_405322652.1">
    <property type="nucleotide sequence ID" value="NZ_JAZGZR010000018.1"/>
</dbReference>
<dbReference type="EMBL" id="JAZGZR010000018">
    <property type="protein sequence ID" value="MFK7049892.1"/>
    <property type="molecule type" value="Genomic_DNA"/>
</dbReference>
<feature type="region of interest" description="Disordered" evidence="1">
    <location>
        <begin position="71"/>
        <end position="93"/>
    </location>
</feature>
<proteinExistence type="predicted"/>
<accession>A0ABW8PPJ5</accession>
<protein>
    <recommendedName>
        <fullName evidence="4">DUF3127 domain-containing protein</fullName>
    </recommendedName>
</protein>
<gene>
    <name evidence="2" type="ORF">V3Q77_08320</name>
</gene>
<sequence length="93" mass="10393">MATLLFGSIDFSKLLEEAKKGNKAFSRGSNGKIYLNVNVWVNDEKDQFDNIASIQTTFKDATKDEKVYCGNLKQSTPKPITDTDIPNDSDLPF</sequence>